<evidence type="ECO:0000256" key="2">
    <source>
        <dbReference type="ARBA" id="ARBA00022676"/>
    </source>
</evidence>
<dbReference type="Gene3D" id="3.40.50.2000">
    <property type="entry name" value="Glycogen Phosphorylase B"/>
    <property type="match status" value="2"/>
</dbReference>
<sequence>MTTVRVCIVITGLGIGGAEHALLKLLTALDRRRIEVSLIVLGRLDTLAPQYRAIGIEPIFIGFQAGRWPFTEIGRFIRTVRDLRPHLLQGWMYHGNLAASFLGARLGLPVCWSVRDTPDPAHGHSRFTRMTIALSRWYVGRVAKIFNVSTRSAAYCCERLGWPAARTEVLPNGLDVRRFHPDDDARRRLRLELDMGENAPVVGMVARWSPVKNHRLFIEAAAVWRQVRPDARFVLVGKGLDAENAELAAWLDEYALRDAVHLLGARHDLECIYPAFDLLALTSKSEGFPNVLAEAMACGVPVVSTDVGDAVEIVGEGGRIVAATAGAFAEAFSALMSGPEYPATADAARRRIVERYAIENVAERLAAQYEALLRAST</sequence>
<dbReference type="PANTHER" id="PTHR12526">
    <property type="entry name" value="GLYCOSYLTRANSFERASE"/>
    <property type="match status" value="1"/>
</dbReference>
<evidence type="ECO:0000313" key="6">
    <source>
        <dbReference type="Proteomes" id="UP000663570"/>
    </source>
</evidence>
<evidence type="ECO:0000259" key="4">
    <source>
        <dbReference type="Pfam" id="PF13439"/>
    </source>
</evidence>
<gene>
    <name evidence="5" type="ORF">JY500_04770</name>
</gene>
<keyword evidence="6" id="KW-1185">Reference proteome</keyword>
<organism evidence="5 6">
    <name type="scientific">Niveibacterium microcysteis</name>
    <dbReference type="NCBI Taxonomy" id="2811415"/>
    <lineage>
        <taxon>Bacteria</taxon>
        <taxon>Pseudomonadati</taxon>
        <taxon>Pseudomonadota</taxon>
        <taxon>Betaproteobacteria</taxon>
        <taxon>Rhodocyclales</taxon>
        <taxon>Rhodocyclaceae</taxon>
        <taxon>Niveibacterium</taxon>
    </lineage>
</organism>
<keyword evidence="3" id="KW-0808">Transferase</keyword>
<name>A0ABX7M891_9RHOO</name>
<dbReference type="SUPFAM" id="SSF53756">
    <property type="entry name" value="UDP-Glycosyltransferase/glycogen phosphorylase"/>
    <property type="match status" value="1"/>
</dbReference>
<keyword evidence="2" id="KW-0328">Glycosyltransferase</keyword>
<comment type="similarity">
    <text evidence="1">Belongs to the glycosyltransferase group 1 family. Glycosyltransferase 4 subfamily.</text>
</comment>
<dbReference type="RefSeq" id="WP_206255224.1">
    <property type="nucleotide sequence ID" value="NZ_CP071060.1"/>
</dbReference>
<dbReference type="PANTHER" id="PTHR12526:SF640">
    <property type="entry name" value="COLANIC ACID BIOSYNTHESIS GLYCOSYLTRANSFERASE WCAL-RELATED"/>
    <property type="match status" value="1"/>
</dbReference>
<proteinExistence type="inferred from homology"/>
<feature type="domain" description="Glycosyltransferase subfamily 4-like N-terminal" evidence="4">
    <location>
        <begin position="15"/>
        <end position="178"/>
    </location>
</feature>
<dbReference type="InterPro" id="IPR028098">
    <property type="entry name" value="Glyco_trans_4-like_N"/>
</dbReference>
<dbReference type="Proteomes" id="UP000663570">
    <property type="component" value="Chromosome"/>
</dbReference>
<evidence type="ECO:0000313" key="5">
    <source>
        <dbReference type="EMBL" id="QSI77960.1"/>
    </source>
</evidence>
<evidence type="ECO:0000256" key="1">
    <source>
        <dbReference type="ARBA" id="ARBA00009481"/>
    </source>
</evidence>
<dbReference type="EMBL" id="CP071060">
    <property type="protein sequence ID" value="QSI77960.1"/>
    <property type="molecule type" value="Genomic_DNA"/>
</dbReference>
<protein>
    <submittedName>
        <fullName evidence="5">Glycosyltransferase</fullName>
    </submittedName>
</protein>
<evidence type="ECO:0000256" key="3">
    <source>
        <dbReference type="ARBA" id="ARBA00022679"/>
    </source>
</evidence>
<reference evidence="5 6" key="1">
    <citation type="submission" date="2021-02" db="EMBL/GenBank/DDBJ databases">
        <title>Niveibacterium changnyeongensis HC41.</title>
        <authorList>
            <person name="Kang M."/>
        </authorList>
    </citation>
    <scope>NUCLEOTIDE SEQUENCE [LARGE SCALE GENOMIC DNA]</scope>
    <source>
        <strain evidence="5 6">HC41</strain>
    </source>
</reference>
<dbReference type="Pfam" id="PF13692">
    <property type="entry name" value="Glyco_trans_1_4"/>
    <property type="match status" value="1"/>
</dbReference>
<dbReference type="Pfam" id="PF13439">
    <property type="entry name" value="Glyco_transf_4"/>
    <property type="match status" value="1"/>
</dbReference>
<accession>A0ABX7M891</accession>